<protein>
    <recommendedName>
        <fullName evidence="3">2-amino-4-hydroxy-6-hydroxymethyldihydropteridine diphosphokinase</fullName>
        <ecNumber evidence="3">2.7.6.3</ecNumber>
    </recommendedName>
</protein>
<gene>
    <name evidence="10" type="ORF">J2Z37_002497</name>
</gene>
<evidence type="ECO:0000256" key="8">
    <source>
        <dbReference type="ARBA" id="ARBA00022909"/>
    </source>
</evidence>
<evidence type="ECO:0000259" key="9">
    <source>
        <dbReference type="PROSITE" id="PS00794"/>
    </source>
</evidence>
<evidence type="ECO:0000256" key="3">
    <source>
        <dbReference type="ARBA" id="ARBA00013253"/>
    </source>
</evidence>
<keyword evidence="4 10" id="KW-0808">Transferase</keyword>
<keyword evidence="8" id="KW-0289">Folate biosynthesis</keyword>
<keyword evidence="5" id="KW-0547">Nucleotide-binding</keyword>
<sequence length="176" mass="20174">MKPFFLSLGSNLGDRLQYIEKAIRRLHGHSKIQITDLSSVYETEPVGYTDQPAFLNAVIAGKTSLTPKELLHVILEVEKALGRIREVRWGPRTIDLDILLYGTESWNEEDLQIPHPRMLERAFVLIPLAELDANYPIPTGLTYTTPLEQLKKVGEKNGVRKWKERVWEIEFGHSVN</sequence>
<dbReference type="RefSeq" id="WP_209810531.1">
    <property type="nucleotide sequence ID" value="NZ_JAGGKT010000006.1"/>
</dbReference>
<dbReference type="EC" id="2.7.6.3" evidence="3"/>
<dbReference type="Gene3D" id="3.30.70.560">
    <property type="entry name" value="7,8-Dihydro-6-hydroxymethylpterin-pyrophosphokinase HPPK"/>
    <property type="match status" value="1"/>
</dbReference>
<evidence type="ECO:0000256" key="5">
    <source>
        <dbReference type="ARBA" id="ARBA00022741"/>
    </source>
</evidence>
<dbReference type="GO" id="GO:0003848">
    <property type="term" value="F:2-amino-4-hydroxy-6-hydroxymethyldihydropteridine diphosphokinase activity"/>
    <property type="evidence" value="ECO:0007669"/>
    <property type="project" value="UniProtKB-EC"/>
</dbReference>
<dbReference type="SUPFAM" id="SSF55083">
    <property type="entry name" value="6-hydroxymethyl-7,8-dihydropterin pyrophosphokinase, HPPK"/>
    <property type="match status" value="1"/>
</dbReference>
<feature type="domain" description="7,8-dihydro-6-hydroxymethylpterin-pyrophosphokinase" evidence="9">
    <location>
        <begin position="88"/>
        <end position="99"/>
    </location>
</feature>
<dbReference type="EMBL" id="JAGGKT010000006">
    <property type="protein sequence ID" value="MBP1932496.1"/>
    <property type="molecule type" value="Genomic_DNA"/>
</dbReference>
<organism evidence="10 11">
    <name type="scientific">Ammoniphilus resinae</name>
    <dbReference type="NCBI Taxonomy" id="861532"/>
    <lineage>
        <taxon>Bacteria</taxon>
        <taxon>Bacillati</taxon>
        <taxon>Bacillota</taxon>
        <taxon>Bacilli</taxon>
        <taxon>Bacillales</taxon>
        <taxon>Paenibacillaceae</taxon>
        <taxon>Aneurinibacillus group</taxon>
        <taxon>Ammoniphilus</taxon>
    </lineage>
</organism>
<comment type="caution">
    <text evidence="10">The sequence shown here is derived from an EMBL/GenBank/DDBJ whole genome shotgun (WGS) entry which is preliminary data.</text>
</comment>
<evidence type="ECO:0000256" key="2">
    <source>
        <dbReference type="ARBA" id="ARBA00005051"/>
    </source>
</evidence>
<keyword evidence="11" id="KW-1185">Reference proteome</keyword>
<keyword evidence="7" id="KW-0067">ATP-binding</keyword>
<dbReference type="CDD" id="cd00483">
    <property type="entry name" value="HPPK"/>
    <property type="match status" value="1"/>
</dbReference>
<dbReference type="PANTHER" id="PTHR43071">
    <property type="entry name" value="2-AMINO-4-HYDROXY-6-HYDROXYMETHYLDIHYDROPTERIDINE PYROPHOSPHOKINASE"/>
    <property type="match status" value="1"/>
</dbReference>
<proteinExistence type="predicted"/>
<dbReference type="Pfam" id="PF01288">
    <property type="entry name" value="HPPK"/>
    <property type="match status" value="1"/>
</dbReference>
<dbReference type="NCBIfam" id="TIGR01498">
    <property type="entry name" value="folK"/>
    <property type="match status" value="1"/>
</dbReference>
<dbReference type="InterPro" id="IPR035907">
    <property type="entry name" value="Hppk_sf"/>
</dbReference>
<evidence type="ECO:0000256" key="4">
    <source>
        <dbReference type="ARBA" id="ARBA00022679"/>
    </source>
</evidence>
<evidence type="ECO:0000313" key="10">
    <source>
        <dbReference type="EMBL" id="MBP1932496.1"/>
    </source>
</evidence>
<dbReference type="Proteomes" id="UP001519343">
    <property type="component" value="Unassembled WGS sequence"/>
</dbReference>
<dbReference type="PROSITE" id="PS00794">
    <property type="entry name" value="HPPK"/>
    <property type="match status" value="1"/>
</dbReference>
<reference evidence="10 11" key="1">
    <citation type="submission" date="2021-03" db="EMBL/GenBank/DDBJ databases">
        <title>Genomic Encyclopedia of Type Strains, Phase IV (KMG-IV): sequencing the most valuable type-strain genomes for metagenomic binning, comparative biology and taxonomic classification.</title>
        <authorList>
            <person name="Goeker M."/>
        </authorList>
    </citation>
    <scope>NUCLEOTIDE SEQUENCE [LARGE SCALE GENOMIC DNA]</scope>
    <source>
        <strain evidence="10 11">DSM 24738</strain>
    </source>
</reference>
<name>A0ABS4GQG7_9BACL</name>
<comment type="catalytic activity">
    <reaction evidence="1">
        <text>6-hydroxymethyl-7,8-dihydropterin + ATP = (7,8-dihydropterin-6-yl)methyl diphosphate + AMP + H(+)</text>
        <dbReference type="Rhea" id="RHEA:11412"/>
        <dbReference type="ChEBI" id="CHEBI:15378"/>
        <dbReference type="ChEBI" id="CHEBI:30616"/>
        <dbReference type="ChEBI" id="CHEBI:44841"/>
        <dbReference type="ChEBI" id="CHEBI:72950"/>
        <dbReference type="ChEBI" id="CHEBI:456215"/>
        <dbReference type="EC" id="2.7.6.3"/>
    </reaction>
</comment>
<comment type="pathway">
    <text evidence="2">Cofactor biosynthesis; tetrahydrofolate biosynthesis; 2-amino-4-hydroxy-6-hydroxymethyl-7,8-dihydropteridine diphosphate from 7,8-dihydroneopterin triphosphate: step 4/4.</text>
</comment>
<evidence type="ECO:0000256" key="6">
    <source>
        <dbReference type="ARBA" id="ARBA00022777"/>
    </source>
</evidence>
<dbReference type="InterPro" id="IPR000550">
    <property type="entry name" value="Hppk"/>
</dbReference>
<accession>A0ABS4GQG7</accession>
<keyword evidence="6" id="KW-0418">Kinase</keyword>
<dbReference type="PANTHER" id="PTHR43071:SF1">
    <property type="entry name" value="2-AMINO-4-HYDROXY-6-HYDROXYMETHYLDIHYDROPTERIDINE PYROPHOSPHOKINASE"/>
    <property type="match status" value="1"/>
</dbReference>
<evidence type="ECO:0000313" key="11">
    <source>
        <dbReference type="Proteomes" id="UP001519343"/>
    </source>
</evidence>
<evidence type="ECO:0000256" key="7">
    <source>
        <dbReference type="ARBA" id="ARBA00022840"/>
    </source>
</evidence>
<evidence type="ECO:0000256" key="1">
    <source>
        <dbReference type="ARBA" id="ARBA00000198"/>
    </source>
</evidence>